<evidence type="ECO:0000313" key="6">
    <source>
        <dbReference type="Proteomes" id="UP000663827"/>
    </source>
</evidence>
<evidence type="ECO:0000256" key="2">
    <source>
        <dbReference type="ARBA" id="ARBA00023163"/>
    </source>
</evidence>
<accession>A0A8H3DY11</accession>
<dbReference type="GO" id="GO:0031507">
    <property type="term" value="P:heterochromatin formation"/>
    <property type="evidence" value="ECO:0007669"/>
    <property type="project" value="TreeGrafter"/>
</dbReference>
<dbReference type="SUPFAM" id="SSF82199">
    <property type="entry name" value="SET domain"/>
    <property type="match status" value="1"/>
</dbReference>
<evidence type="ECO:0000256" key="3">
    <source>
        <dbReference type="SAM" id="MobiDB-lite"/>
    </source>
</evidence>
<name>A0A8H3DY11_9AGAM</name>
<keyword evidence="1" id="KW-0805">Transcription regulation</keyword>
<sequence>MAKATGRNYLFDIPNYRKISIDAGFTGNESRFANHPSNGNANCSAKYIWSGDEKHIALYATGRIWRKSELFLNYGRNYWTGEMPVGDYGAERTSGQESEEEESEEQEYEDQSSEVEFVDDVEEHERWHSDESQDL</sequence>
<dbReference type="GO" id="GO:0005634">
    <property type="term" value="C:nucleus"/>
    <property type="evidence" value="ECO:0007669"/>
    <property type="project" value="TreeGrafter"/>
</dbReference>
<dbReference type="InterPro" id="IPR046341">
    <property type="entry name" value="SET_dom_sf"/>
</dbReference>
<feature type="domain" description="SET" evidence="4">
    <location>
        <begin position="8"/>
        <end position="75"/>
    </location>
</feature>
<proteinExistence type="predicted"/>
<dbReference type="Proteomes" id="UP000663827">
    <property type="component" value="Unassembled WGS sequence"/>
</dbReference>
<feature type="region of interest" description="Disordered" evidence="3">
    <location>
        <begin position="82"/>
        <end position="135"/>
    </location>
</feature>
<evidence type="ECO:0000256" key="1">
    <source>
        <dbReference type="ARBA" id="ARBA00023015"/>
    </source>
</evidence>
<dbReference type="GO" id="GO:0046976">
    <property type="term" value="F:histone H3K27 methyltransferase activity"/>
    <property type="evidence" value="ECO:0007669"/>
    <property type="project" value="TreeGrafter"/>
</dbReference>
<comment type="caution">
    <text evidence="5">The sequence shown here is derived from an EMBL/GenBank/DDBJ whole genome shotgun (WGS) entry which is preliminary data.</text>
</comment>
<dbReference type="Gene3D" id="2.170.270.10">
    <property type="entry name" value="SET domain"/>
    <property type="match status" value="1"/>
</dbReference>
<dbReference type="InterPro" id="IPR045318">
    <property type="entry name" value="EZH1/2-like"/>
</dbReference>
<gene>
    <name evidence="5" type="ORF">RDB_LOCUS66966</name>
</gene>
<reference evidence="5" key="1">
    <citation type="submission" date="2021-01" db="EMBL/GenBank/DDBJ databases">
        <authorList>
            <person name="Kaushik A."/>
        </authorList>
    </citation>
    <scope>NUCLEOTIDE SEQUENCE</scope>
    <source>
        <strain evidence="5">AG5</strain>
    </source>
</reference>
<dbReference type="EMBL" id="CAJNJQ010001341">
    <property type="protein sequence ID" value="CAE7133884.1"/>
    <property type="molecule type" value="Genomic_DNA"/>
</dbReference>
<dbReference type="PANTHER" id="PTHR45747:SF4">
    <property type="entry name" value="HISTONE-LYSINE N-METHYLTRANSFERASE E(Z)"/>
    <property type="match status" value="1"/>
</dbReference>
<keyword evidence="2" id="KW-0804">Transcription</keyword>
<dbReference type="AlphaFoldDB" id="A0A8H3DY11"/>
<dbReference type="PANTHER" id="PTHR45747">
    <property type="entry name" value="HISTONE-LYSINE N-METHYLTRANSFERASE E(Z)"/>
    <property type="match status" value="1"/>
</dbReference>
<organism evidence="5 6">
    <name type="scientific">Rhizoctonia solani</name>
    <dbReference type="NCBI Taxonomy" id="456999"/>
    <lineage>
        <taxon>Eukaryota</taxon>
        <taxon>Fungi</taxon>
        <taxon>Dikarya</taxon>
        <taxon>Basidiomycota</taxon>
        <taxon>Agaricomycotina</taxon>
        <taxon>Agaricomycetes</taxon>
        <taxon>Cantharellales</taxon>
        <taxon>Ceratobasidiaceae</taxon>
        <taxon>Rhizoctonia</taxon>
    </lineage>
</organism>
<feature type="compositionally biased region" description="Acidic residues" evidence="3">
    <location>
        <begin position="97"/>
        <end position="122"/>
    </location>
</feature>
<feature type="compositionally biased region" description="Basic and acidic residues" evidence="3">
    <location>
        <begin position="123"/>
        <end position="135"/>
    </location>
</feature>
<evidence type="ECO:0000259" key="4">
    <source>
        <dbReference type="Pfam" id="PF00856"/>
    </source>
</evidence>
<dbReference type="Pfam" id="PF00856">
    <property type="entry name" value="SET"/>
    <property type="match status" value="1"/>
</dbReference>
<protein>
    <recommendedName>
        <fullName evidence="4">SET domain-containing protein</fullName>
    </recommendedName>
</protein>
<dbReference type="InterPro" id="IPR001214">
    <property type="entry name" value="SET_dom"/>
</dbReference>
<dbReference type="GO" id="GO:0003682">
    <property type="term" value="F:chromatin binding"/>
    <property type="evidence" value="ECO:0007669"/>
    <property type="project" value="TreeGrafter"/>
</dbReference>
<evidence type="ECO:0000313" key="5">
    <source>
        <dbReference type="EMBL" id="CAE7133884.1"/>
    </source>
</evidence>